<proteinExistence type="inferred from homology"/>
<evidence type="ECO:0000313" key="15">
    <source>
        <dbReference type="EMBL" id="CRL05692.1"/>
    </source>
</evidence>
<evidence type="ECO:0000256" key="11">
    <source>
        <dbReference type="RuleBase" id="RU003518"/>
    </source>
</evidence>
<feature type="transmembrane region" description="Helical" evidence="14">
    <location>
        <begin position="604"/>
        <end position="625"/>
    </location>
</feature>
<dbReference type="Pfam" id="PF01153">
    <property type="entry name" value="Glypican"/>
    <property type="match status" value="2"/>
</dbReference>
<sequence>MNDIYSLKFLFTDIKLRHCDVSSGGSCCSAVIEQKMALHARQAMDKTTRDSINKMSSTLQTRAQKFNELFKSLLAQSRDGFHQMFKQTYGVIYEQNSYVFSELFVKLEGYFLRGKLDLTDMMDKFFNQLYQKMFTVINSHYHFNDEYLNCVSEYMKELKPFGDVPDKLSVQVKRSFVATRTFVQALSAAADVAKSMMSIRPLADCTAALTKMSTCGACMGYPEKPCKQYCENVMKTCLQQYVELDSEWDLFVAQMEKVSDRLLGPFNIVMVVEPINIKISEAIMNFQESGHDISKRVFVGCGQPKLGRQRRSYPLINSNADLFIDDEQDDSSNERVRRAADPVNQENRRSNQEIKVEPFKFPRNENFSGNRGNTNRGRNSNRNSQRYTNGNKNDNSRESSLDKLVKDIRQKVKDTKKFWSNLPYTACNSDDFAAAGNSDRCWNGQSINRYIPAIKPSDVQLNPNTRQNQIVTQQVHILKTTINHLKNAYNGNDIEWSDTEDTEDSYESGSGSGSGLIDDDTEEGSGLGSYSGEIEPEIIPPHNPIDTGTRHVNVHEVTRNNIDLDHNSSSDGDSDITEHSRETNPSSGSSSTLSTSSWRTKRLIFTYFLPIVMAWFGGSISGAVADLL</sequence>
<evidence type="ECO:0000256" key="7">
    <source>
        <dbReference type="ARBA" id="ARBA00023136"/>
    </source>
</evidence>
<evidence type="ECO:0000256" key="10">
    <source>
        <dbReference type="ARBA" id="ARBA00023288"/>
    </source>
</evidence>
<dbReference type="Proteomes" id="UP000183832">
    <property type="component" value="Unassembled WGS sequence"/>
</dbReference>
<evidence type="ECO:0000256" key="1">
    <source>
        <dbReference type="ARBA" id="ARBA00004609"/>
    </source>
</evidence>
<keyword evidence="6 12" id="KW-0654">Proteoglycan</keyword>
<protein>
    <submittedName>
        <fullName evidence="15">CLUMA_CG018724, isoform A</fullName>
    </submittedName>
</protein>
<dbReference type="GO" id="GO:0098552">
    <property type="term" value="C:side of membrane"/>
    <property type="evidence" value="ECO:0007669"/>
    <property type="project" value="UniProtKB-KW"/>
</dbReference>
<reference evidence="15 16" key="1">
    <citation type="submission" date="2015-04" db="EMBL/GenBank/DDBJ databases">
        <authorList>
            <person name="Syromyatnikov M.Y."/>
            <person name="Popov V.N."/>
        </authorList>
    </citation>
    <scope>NUCLEOTIDE SEQUENCE [LARGE SCALE GENOMIC DNA]</scope>
</reference>
<keyword evidence="10 12" id="KW-0449">Lipoprotein</keyword>
<comment type="function">
    <text evidence="12">Cell surface proteoglycan.</text>
</comment>
<evidence type="ECO:0000256" key="3">
    <source>
        <dbReference type="ARBA" id="ARBA00022475"/>
    </source>
</evidence>
<evidence type="ECO:0000256" key="14">
    <source>
        <dbReference type="SAM" id="Phobius"/>
    </source>
</evidence>
<evidence type="ECO:0000256" key="5">
    <source>
        <dbReference type="ARBA" id="ARBA00022729"/>
    </source>
</evidence>
<dbReference type="EMBL" id="CVRI01000065">
    <property type="protein sequence ID" value="CRL05692.1"/>
    <property type="molecule type" value="Genomic_DNA"/>
</dbReference>
<dbReference type="OrthoDB" id="10010764at2759"/>
<dbReference type="PANTHER" id="PTHR10822">
    <property type="entry name" value="GLYPICAN"/>
    <property type="match status" value="1"/>
</dbReference>
<keyword evidence="16" id="KW-1185">Reference proteome</keyword>
<feature type="compositionally biased region" description="Low complexity" evidence="13">
    <location>
        <begin position="366"/>
        <end position="386"/>
    </location>
</feature>
<dbReference type="GO" id="GO:0016477">
    <property type="term" value="P:cell migration"/>
    <property type="evidence" value="ECO:0007669"/>
    <property type="project" value="TreeGrafter"/>
</dbReference>
<feature type="compositionally biased region" description="Basic and acidic residues" evidence="13">
    <location>
        <begin position="553"/>
        <end position="568"/>
    </location>
</feature>
<gene>
    <name evidence="15" type="primary">putative Glypican-6</name>
    <name evidence="15" type="ORF">CLUMA_CG018724</name>
</gene>
<feature type="compositionally biased region" description="Acidic residues" evidence="13">
    <location>
        <begin position="495"/>
        <end position="506"/>
    </location>
</feature>
<dbReference type="InterPro" id="IPR001863">
    <property type="entry name" value="Glypican"/>
</dbReference>
<dbReference type="GO" id="GO:0009966">
    <property type="term" value="P:regulation of signal transduction"/>
    <property type="evidence" value="ECO:0007669"/>
    <property type="project" value="InterPro"/>
</dbReference>
<comment type="subcellular location">
    <subcellularLocation>
        <location evidence="1 12">Cell membrane</location>
        <topology evidence="1 12">Lipid-anchor</topology>
        <topology evidence="1 12">GPI-anchor</topology>
    </subcellularLocation>
</comment>
<comment type="similarity">
    <text evidence="2 11">Belongs to the glypican family.</text>
</comment>
<dbReference type="STRING" id="568069.A0A1J1J1Q8"/>
<dbReference type="GO" id="GO:0009986">
    <property type="term" value="C:cell surface"/>
    <property type="evidence" value="ECO:0007669"/>
    <property type="project" value="TreeGrafter"/>
</dbReference>
<evidence type="ECO:0000256" key="13">
    <source>
        <dbReference type="SAM" id="MobiDB-lite"/>
    </source>
</evidence>
<keyword evidence="3" id="KW-1003">Cell membrane</keyword>
<evidence type="ECO:0000256" key="9">
    <source>
        <dbReference type="ARBA" id="ARBA00023207"/>
    </source>
</evidence>
<feature type="compositionally biased region" description="Low complexity" evidence="13">
    <location>
        <begin position="583"/>
        <end position="594"/>
    </location>
</feature>
<evidence type="ECO:0000256" key="2">
    <source>
        <dbReference type="ARBA" id="ARBA00010260"/>
    </source>
</evidence>
<evidence type="ECO:0000313" key="16">
    <source>
        <dbReference type="Proteomes" id="UP000183832"/>
    </source>
</evidence>
<evidence type="ECO:0000256" key="8">
    <source>
        <dbReference type="ARBA" id="ARBA00023180"/>
    </source>
</evidence>
<accession>A0A1J1J1Q8</accession>
<evidence type="ECO:0000256" key="12">
    <source>
        <dbReference type="RuleBase" id="RU003519"/>
    </source>
</evidence>
<keyword evidence="8" id="KW-0325">Glycoprotein</keyword>
<dbReference type="GO" id="GO:0005576">
    <property type="term" value="C:extracellular region"/>
    <property type="evidence" value="ECO:0007669"/>
    <property type="project" value="TreeGrafter"/>
</dbReference>
<organism evidence="15 16">
    <name type="scientific">Clunio marinus</name>
    <dbReference type="NCBI Taxonomy" id="568069"/>
    <lineage>
        <taxon>Eukaryota</taxon>
        <taxon>Metazoa</taxon>
        <taxon>Ecdysozoa</taxon>
        <taxon>Arthropoda</taxon>
        <taxon>Hexapoda</taxon>
        <taxon>Insecta</taxon>
        <taxon>Pterygota</taxon>
        <taxon>Neoptera</taxon>
        <taxon>Endopterygota</taxon>
        <taxon>Diptera</taxon>
        <taxon>Nematocera</taxon>
        <taxon>Chironomoidea</taxon>
        <taxon>Chironomidae</taxon>
        <taxon>Clunio</taxon>
    </lineage>
</organism>
<keyword evidence="14" id="KW-1133">Transmembrane helix</keyword>
<dbReference type="GO" id="GO:1905475">
    <property type="term" value="P:regulation of protein localization to membrane"/>
    <property type="evidence" value="ECO:0007669"/>
    <property type="project" value="TreeGrafter"/>
</dbReference>
<keyword evidence="7 12" id="KW-0472">Membrane</keyword>
<dbReference type="PANTHER" id="PTHR10822:SF30">
    <property type="entry name" value="DALLY-LIKE, ISOFORM A"/>
    <property type="match status" value="1"/>
</dbReference>
<evidence type="ECO:0000256" key="4">
    <source>
        <dbReference type="ARBA" id="ARBA00022622"/>
    </source>
</evidence>
<keyword evidence="9 12" id="KW-0357">Heparan sulfate</keyword>
<evidence type="ECO:0000256" key="6">
    <source>
        <dbReference type="ARBA" id="ARBA00022974"/>
    </source>
</evidence>
<keyword evidence="14" id="KW-0812">Transmembrane</keyword>
<feature type="region of interest" description="Disordered" evidence="13">
    <location>
        <begin position="491"/>
        <end position="594"/>
    </location>
</feature>
<dbReference type="GO" id="GO:0005886">
    <property type="term" value="C:plasma membrane"/>
    <property type="evidence" value="ECO:0007669"/>
    <property type="project" value="UniProtKB-SubCell"/>
</dbReference>
<feature type="region of interest" description="Disordered" evidence="13">
    <location>
        <begin position="324"/>
        <end position="402"/>
    </location>
</feature>
<dbReference type="GO" id="GO:0045202">
    <property type="term" value="C:synapse"/>
    <property type="evidence" value="ECO:0007669"/>
    <property type="project" value="TreeGrafter"/>
</dbReference>
<keyword evidence="5" id="KW-0732">Signal</keyword>
<name>A0A1J1J1Q8_9DIPT</name>
<dbReference type="AlphaFoldDB" id="A0A1J1J1Q8"/>
<keyword evidence="4 12" id="KW-0336">GPI-anchor</keyword>
<feature type="compositionally biased region" description="Basic and acidic residues" evidence="13">
    <location>
        <begin position="332"/>
        <end position="363"/>
    </location>
</feature>